<keyword evidence="1" id="KW-0472">Membrane</keyword>
<protein>
    <submittedName>
        <fullName evidence="2">Uncharacterized protein</fullName>
    </submittedName>
</protein>
<feature type="transmembrane region" description="Helical" evidence="1">
    <location>
        <begin position="88"/>
        <end position="108"/>
    </location>
</feature>
<keyword evidence="1" id="KW-1133">Transmembrane helix</keyword>
<evidence type="ECO:0000313" key="3">
    <source>
        <dbReference type="Proteomes" id="UP000623067"/>
    </source>
</evidence>
<keyword evidence="1" id="KW-0812">Transmembrane</keyword>
<proteinExistence type="predicted"/>
<sequence>MLAGAALGFVACVALFWPGFATYDSVVQYRQVLGGVYDDWHPPVMARLWALLHGVTPGAGPMLLLQLAGWWIGMGLLAAALARSGRRLAALAIGLITLWPPFLGWQAAVLKDGQAVGALAAATGTIGWFRLRGVRLPLTGRLAVAGLIAFALLVRANAVFAVAPLIAGMMPTGTRRTRRMLVAAIVTAGTLVLSPPINHLLLGAAVSGVEKTQPLYDLAGIAVRTGDARTGFTAAEIATLRRRHCVRSYFWDPLGDEGGCAGVTGRLLSQKASYLYASLARAVIAHSLAYAAHRIAHLNATDRLWVPKGWPGAAPPAGSEPNDLGLGQPGRLAAGWQGIAGWLIGGPAGWPILWIVFATVALAATWKAAGEAAGIARALLVSALGLEASFAVISIAADLRYHLWAMIATALALAIAGRGVWTRRATSWLVCSLALVVAVVTAARLSLPSPPAAYADWMRWTGD</sequence>
<comment type="caution">
    <text evidence="2">The sequence shown here is derived from an EMBL/GenBank/DDBJ whole genome shotgun (WGS) entry which is preliminary data.</text>
</comment>
<gene>
    <name evidence="2" type="ORF">GCM10011380_03060</name>
</gene>
<dbReference type="Proteomes" id="UP000623067">
    <property type="component" value="Unassembled WGS sequence"/>
</dbReference>
<organism evidence="2 3">
    <name type="scientific">Sphingomonas metalli</name>
    <dbReference type="NCBI Taxonomy" id="1779358"/>
    <lineage>
        <taxon>Bacteria</taxon>
        <taxon>Pseudomonadati</taxon>
        <taxon>Pseudomonadota</taxon>
        <taxon>Alphaproteobacteria</taxon>
        <taxon>Sphingomonadales</taxon>
        <taxon>Sphingomonadaceae</taxon>
        <taxon>Sphingomonas</taxon>
    </lineage>
</organism>
<evidence type="ECO:0000256" key="1">
    <source>
        <dbReference type="SAM" id="Phobius"/>
    </source>
</evidence>
<name>A0A916WPA0_9SPHN</name>
<reference evidence="2" key="2">
    <citation type="submission" date="2020-09" db="EMBL/GenBank/DDBJ databases">
        <authorList>
            <person name="Sun Q."/>
            <person name="Zhou Y."/>
        </authorList>
    </citation>
    <scope>NUCLEOTIDE SEQUENCE</scope>
    <source>
        <strain evidence="2">CGMCC 1.15330</strain>
    </source>
</reference>
<evidence type="ECO:0000313" key="2">
    <source>
        <dbReference type="EMBL" id="GGB16965.1"/>
    </source>
</evidence>
<feature type="transmembrane region" description="Helical" evidence="1">
    <location>
        <begin position="403"/>
        <end position="421"/>
    </location>
</feature>
<feature type="transmembrane region" description="Helical" evidence="1">
    <location>
        <begin position="348"/>
        <end position="366"/>
    </location>
</feature>
<feature type="transmembrane region" description="Helical" evidence="1">
    <location>
        <begin position="378"/>
        <end position="397"/>
    </location>
</feature>
<reference evidence="2" key="1">
    <citation type="journal article" date="2014" name="Int. J. Syst. Evol. Microbiol.">
        <title>Complete genome sequence of Corynebacterium casei LMG S-19264T (=DSM 44701T), isolated from a smear-ripened cheese.</title>
        <authorList>
            <consortium name="US DOE Joint Genome Institute (JGI-PGF)"/>
            <person name="Walter F."/>
            <person name="Albersmeier A."/>
            <person name="Kalinowski J."/>
            <person name="Ruckert C."/>
        </authorList>
    </citation>
    <scope>NUCLEOTIDE SEQUENCE</scope>
    <source>
        <strain evidence="2">CGMCC 1.15330</strain>
    </source>
</reference>
<feature type="transmembrane region" description="Helical" evidence="1">
    <location>
        <begin position="428"/>
        <end position="447"/>
    </location>
</feature>
<accession>A0A916WPA0</accession>
<feature type="transmembrane region" description="Helical" evidence="1">
    <location>
        <begin position="63"/>
        <end position="81"/>
    </location>
</feature>
<dbReference type="EMBL" id="BMIH01000001">
    <property type="protein sequence ID" value="GGB16965.1"/>
    <property type="molecule type" value="Genomic_DNA"/>
</dbReference>
<keyword evidence="3" id="KW-1185">Reference proteome</keyword>
<feature type="transmembrane region" description="Helical" evidence="1">
    <location>
        <begin position="180"/>
        <end position="202"/>
    </location>
</feature>
<feature type="transmembrane region" description="Helical" evidence="1">
    <location>
        <begin position="143"/>
        <end position="168"/>
    </location>
</feature>
<dbReference type="AlphaFoldDB" id="A0A916WPA0"/>